<gene>
    <name evidence="2" type="ORF">CCAM_LOCUS17883</name>
</gene>
<name>A0A484LIH0_9ASTE</name>
<feature type="compositionally biased region" description="Acidic residues" evidence="1">
    <location>
        <begin position="72"/>
        <end position="82"/>
    </location>
</feature>
<feature type="region of interest" description="Disordered" evidence="1">
    <location>
        <begin position="72"/>
        <end position="110"/>
    </location>
</feature>
<evidence type="ECO:0000256" key="1">
    <source>
        <dbReference type="SAM" id="MobiDB-lite"/>
    </source>
</evidence>
<dbReference type="Proteomes" id="UP000595140">
    <property type="component" value="Unassembled WGS sequence"/>
</dbReference>
<sequence>MGAVNRSSRKGKAKVTFDGSTSRSSRGRHSVSSFPTISDQFMGDALTDQEFDQYISGRGDANLQTLDSLFEEIDEAGLDGDGEPTPHSNDVDEEAGEPETSQGPDKGKKN</sequence>
<dbReference type="AlphaFoldDB" id="A0A484LIH0"/>
<proteinExistence type="predicted"/>
<protein>
    <submittedName>
        <fullName evidence="2">Uncharacterized protein</fullName>
    </submittedName>
</protein>
<evidence type="ECO:0000313" key="2">
    <source>
        <dbReference type="EMBL" id="VFQ76107.1"/>
    </source>
</evidence>
<keyword evidence="3" id="KW-1185">Reference proteome</keyword>
<evidence type="ECO:0000313" key="3">
    <source>
        <dbReference type="Proteomes" id="UP000595140"/>
    </source>
</evidence>
<accession>A0A484LIH0</accession>
<feature type="region of interest" description="Disordered" evidence="1">
    <location>
        <begin position="1"/>
        <end position="36"/>
    </location>
</feature>
<organism evidence="2 3">
    <name type="scientific">Cuscuta campestris</name>
    <dbReference type="NCBI Taxonomy" id="132261"/>
    <lineage>
        <taxon>Eukaryota</taxon>
        <taxon>Viridiplantae</taxon>
        <taxon>Streptophyta</taxon>
        <taxon>Embryophyta</taxon>
        <taxon>Tracheophyta</taxon>
        <taxon>Spermatophyta</taxon>
        <taxon>Magnoliopsida</taxon>
        <taxon>eudicotyledons</taxon>
        <taxon>Gunneridae</taxon>
        <taxon>Pentapetalae</taxon>
        <taxon>asterids</taxon>
        <taxon>lamiids</taxon>
        <taxon>Solanales</taxon>
        <taxon>Convolvulaceae</taxon>
        <taxon>Cuscuteae</taxon>
        <taxon>Cuscuta</taxon>
        <taxon>Cuscuta subgen. Grammica</taxon>
        <taxon>Cuscuta sect. Cleistogrammica</taxon>
    </lineage>
</organism>
<reference evidence="2 3" key="1">
    <citation type="submission" date="2018-04" db="EMBL/GenBank/DDBJ databases">
        <authorList>
            <person name="Vogel A."/>
        </authorList>
    </citation>
    <scope>NUCLEOTIDE SEQUENCE [LARGE SCALE GENOMIC DNA]</scope>
</reference>
<dbReference type="EMBL" id="OOIL02001477">
    <property type="protein sequence ID" value="VFQ76107.1"/>
    <property type="molecule type" value="Genomic_DNA"/>
</dbReference>